<proteinExistence type="predicted"/>
<dbReference type="InterPro" id="IPR013057">
    <property type="entry name" value="AA_transpt_TM"/>
</dbReference>
<evidence type="ECO:0000256" key="1">
    <source>
        <dbReference type="ARBA" id="ARBA00004141"/>
    </source>
</evidence>
<name>A0AAD2D0D0_EUPCR</name>
<keyword evidence="8" id="KW-1185">Reference proteome</keyword>
<dbReference type="GO" id="GO:0005774">
    <property type="term" value="C:vacuolar membrane"/>
    <property type="evidence" value="ECO:0007669"/>
    <property type="project" value="TreeGrafter"/>
</dbReference>
<evidence type="ECO:0000259" key="6">
    <source>
        <dbReference type="Pfam" id="PF01490"/>
    </source>
</evidence>
<keyword evidence="2 5" id="KW-0812">Transmembrane</keyword>
<evidence type="ECO:0000256" key="3">
    <source>
        <dbReference type="ARBA" id="ARBA00022989"/>
    </source>
</evidence>
<organism evidence="7 8">
    <name type="scientific">Euplotes crassus</name>
    <dbReference type="NCBI Taxonomy" id="5936"/>
    <lineage>
        <taxon>Eukaryota</taxon>
        <taxon>Sar</taxon>
        <taxon>Alveolata</taxon>
        <taxon>Ciliophora</taxon>
        <taxon>Intramacronucleata</taxon>
        <taxon>Spirotrichea</taxon>
        <taxon>Hypotrichia</taxon>
        <taxon>Euplotida</taxon>
        <taxon>Euplotidae</taxon>
        <taxon>Moneuplotes</taxon>
    </lineage>
</organism>
<feature type="transmembrane region" description="Helical" evidence="5">
    <location>
        <begin position="159"/>
        <end position="176"/>
    </location>
</feature>
<feature type="transmembrane region" description="Helical" evidence="5">
    <location>
        <begin position="114"/>
        <end position="138"/>
    </location>
</feature>
<dbReference type="Pfam" id="PF01490">
    <property type="entry name" value="Aa_trans"/>
    <property type="match status" value="1"/>
</dbReference>
<evidence type="ECO:0000256" key="5">
    <source>
        <dbReference type="SAM" id="Phobius"/>
    </source>
</evidence>
<dbReference type="Proteomes" id="UP001295684">
    <property type="component" value="Unassembled WGS sequence"/>
</dbReference>
<dbReference type="AlphaFoldDB" id="A0AAD2D0D0"/>
<dbReference type="EMBL" id="CAMPGE010016959">
    <property type="protein sequence ID" value="CAI2375472.1"/>
    <property type="molecule type" value="Genomic_DNA"/>
</dbReference>
<sequence length="199" mass="22611">MCLTFSVILHYDFYFITSDSEEQKELTSLVKLFDIAHYPLFFGIAILNFEGHPVALNVQASMKYPKRFQFVFIVSAFTISLMVITVSSLSYLAYGSEVEDLITLNLPHNDVTTLVRLLYSFGLLASFPLQLFPCLNIIENFKCHKRLPNCESYPVIKFLVSRTMIVIICGFISVSVPKFGVFLDFIGTLSGQYYASFSQ</sequence>
<keyword evidence="3 5" id="KW-1133">Transmembrane helix</keyword>
<comment type="subcellular location">
    <subcellularLocation>
        <location evidence="1">Membrane</location>
        <topology evidence="1">Multi-pass membrane protein</topology>
    </subcellularLocation>
</comment>
<evidence type="ECO:0000313" key="8">
    <source>
        <dbReference type="Proteomes" id="UP001295684"/>
    </source>
</evidence>
<feature type="transmembrane region" description="Helical" evidence="5">
    <location>
        <begin position="70"/>
        <end position="94"/>
    </location>
</feature>
<dbReference type="GO" id="GO:0015179">
    <property type="term" value="F:L-amino acid transmembrane transporter activity"/>
    <property type="evidence" value="ECO:0007669"/>
    <property type="project" value="TreeGrafter"/>
</dbReference>
<reference evidence="7" key="1">
    <citation type="submission" date="2023-07" db="EMBL/GenBank/DDBJ databases">
        <authorList>
            <consortium name="AG Swart"/>
            <person name="Singh M."/>
            <person name="Singh A."/>
            <person name="Seah K."/>
            <person name="Emmerich C."/>
        </authorList>
    </citation>
    <scope>NUCLEOTIDE SEQUENCE</scope>
    <source>
        <strain evidence="7">DP1</strain>
    </source>
</reference>
<accession>A0AAD2D0D0</accession>
<comment type="caution">
    <text evidence="7">The sequence shown here is derived from an EMBL/GenBank/DDBJ whole genome shotgun (WGS) entry which is preliminary data.</text>
</comment>
<dbReference type="PANTHER" id="PTHR22950:SF349">
    <property type="entry name" value="AMINO ACID TRANSPORTER TRANSMEMBRANE DOMAIN-CONTAINING PROTEIN"/>
    <property type="match status" value="1"/>
</dbReference>
<gene>
    <name evidence="7" type="ORF">ECRASSUSDP1_LOCUS16834</name>
</gene>
<feature type="domain" description="Amino acid transporter transmembrane" evidence="6">
    <location>
        <begin position="8"/>
        <end position="191"/>
    </location>
</feature>
<dbReference type="PANTHER" id="PTHR22950">
    <property type="entry name" value="AMINO ACID TRANSPORTER"/>
    <property type="match status" value="1"/>
</dbReference>
<keyword evidence="4 5" id="KW-0472">Membrane</keyword>
<feature type="transmembrane region" description="Helical" evidence="5">
    <location>
        <begin position="35"/>
        <end position="58"/>
    </location>
</feature>
<evidence type="ECO:0000313" key="7">
    <source>
        <dbReference type="EMBL" id="CAI2375472.1"/>
    </source>
</evidence>
<protein>
    <recommendedName>
        <fullName evidence="6">Amino acid transporter transmembrane domain-containing protein</fullName>
    </recommendedName>
</protein>
<evidence type="ECO:0000256" key="2">
    <source>
        <dbReference type="ARBA" id="ARBA00022692"/>
    </source>
</evidence>
<evidence type="ECO:0000256" key="4">
    <source>
        <dbReference type="ARBA" id="ARBA00023136"/>
    </source>
</evidence>